<keyword evidence="3" id="KW-1185">Reference proteome</keyword>
<dbReference type="Proteomes" id="UP001055093">
    <property type="component" value="Unassembled WGS sequence"/>
</dbReference>
<evidence type="ECO:0000313" key="3">
    <source>
        <dbReference type="Proteomes" id="UP001055093"/>
    </source>
</evidence>
<gene>
    <name evidence="2" type="ORF">BGCPKDLD_2044</name>
</gene>
<name>A0ABQ4UUP9_9HYPH</name>
<feature type="chain" id="PRO_5046299055" evidence="1">
    <location>
        <begin position="24"/>
        <end position="82"/>
    </location>
</feature>
<evidence type="ECO:0000313" key="2">
    <source>
        <dbReference type="EMBL" id="GJE75460.1"/>
    </source>
</evidence>
<dbReference type="RefSeq" id="WP_137830133.1">
    <property type="nucleotide sequence ID" value="NZ_BPRE01000005.1"/>
</dbReference>
<accession>A0ABQ4UUP9</accession>
<dbReference type="EMBL" id="BPRE01000005">
    <property type="protein sequence ID" value="GJE75460.1"/>
    <property type="molecule type" value="Genomic_DNA"/>
</dbReference>
<reference evidence="2" key="2">
    <citation type="submission" date="2021-08" db="EMBL/GenBank/DDBJ databases">
        <authorList>
            <person name="Tani A."/>
            <person name="Ola A."/>
            <person name="Ogura Y."/>
            <person name="Katsura K."/>
            <person name="Hayashi T."/>
        </authorList>
    </citation>
    <scope>NUCLEOTIDE SEQUENCE</scope>
    <source>
        <strain evidence="2">DSM 14458</strain>
    </source>
</reference>
<organism evidence="2 3">
    <name type="scientific">Methylorubrum suomiense</name>
    <dbReference type="NCBI Taxonomy" id="144191"/>
    <lineage>
        <taxon>Bacteria</taxon>
        <taxon>Pseudomonadati</taxon>
        <taxon>Pseudomonadota</taxon>
        <taxon>Alphaproteobacteria</taxon>
        <taxon>Hyphomicrobiales</taxon>
        <taxon>Methylobacteriaceae</taxon>
        <taxon>Methylorubrum</taxon>
    </lineage>
</organism>
<protein>
    <submittedName>
        <fullName evidence="2">Uncharacterized protein</fullName>
    </submittedName>
</protein>
<keyword evidence="1" id="KW-0732">Signal</keyword>
<evidence type="ECO:0000256" key="1">
    <source>
        <dbReference type="SAM" id="SignalP"/>
    </source>
</evidence>
<reference evidence="2" key="1">
    <citation type="journal article" date="2021" name="Front. Microbiol.">
        <title>Comprehensive Comparative Genomics and Phenotyping of Methylobacterium Species.</title>
        <authorList>
            <person name="Alessa O."/>
            <person name="Ogura Y."/>
            <person name="Fujitani Y."/>
            <person name="Takami H."/>
            <person name="Hayashi T."/>
            <person name="Sahin N."/>
            <person name="Tani A."/>
        </authorList>
    </citation>
    <scope>NUCLEOTIDE SEQUENCE</scope>
    <source>
        <strain evidence="2">DSM 14458</strain>
    </source>
</reference>
<feature type="signal peptide" evidence="1">
    <location>
        <begin position="1"/>
        <end position="23"/>
    </location>
</feature>
<comment type="caution">
    <text evidence="2">The sequence shown here is derived from an EMBL/GenBank/DDBJ whole genome shotgun (WGS) entry which is preliminary data.</text>
</comment>
<sequence length="82" mass="9073">MSKLAVILAGASAAALLAGPAQAYDWGGGTCVGYGCVRALDDGYRPVRQYRRVEEIEGRPVRVIERRSVRRVYEIDEDDDED</sequence>
<proteinExistence type="predicted"/>